<dbReference type="InterPro" id="IPR002847">
    <property type="entry name" value="F420-0_gamma-glut_ligase-dom"/>
</dbReference>
<comment type="caution">
    <text evidence="2">The sequence shown here is derived from an EMBL/GenBank/DDBJ whole genome shotgun (WGS) entry which is preliminary data.</text>
</comment>
<accession>A0A2T2WXI6</accession>
<evidence type="ECO:0000313" key="3">
    <source>
        <dbReference type="Proteomes" id="UP000242705"/>
    </source>
</evidence>
<dbReference type="SUPFAM" id="SSF144010">
    <property type="entry name" value="CofE-like"/>
    <property type="match status" value="1"/>
</dbReference>
<proteinExistence type="predicted"/>
<organism evidence="2 3">
    <name type="scientific">Sulfobacillus thermosulfidooxidans</name>
    <dbReference type="NCBI Taxonomy" id="28034"/>
    <lineage>
        <taxon>Bacteria</taxon>
        <taxon>Bacillati</taxon>
        <taxon>Bacillota</taxon>
        <taxon>Clostridia</taxon>
        <taxon>Eubacteriales</taxon>
        <taxon>Clostridiales Family XVII. Incertae Sedis</taxon>
        <taxon>Sulfobacillus</taxon>
    </lineage>
</organism>
<reference evidence="2 3" key="1">
    <citation type="journal article" date="2014" name="BMC Genomics">
        <title>Comparison of environmental and isolate Sulfobacillus genomes reveals diverse carbon, sulfur, nitrogen, and hydrogen metabolisms.</title>
        <authorList>
            <person name="Justice N.B."/>
            <person name="Norman A."/>
            <person name="Brown C.T."/>
            <person name="Singh A."/>
            <person name="Thomas B.C."/>
            <person name="Banfield J.F."/>
        </authorList>
    </citation>
    <scope>NUCLEOTIDE SEQUENCE [LARGE SCALE GENOMIC DNA]</scope>
    <source>
        <strain evidence="2">AMDSBA5</strain>
    </source>
</reference>
<evidence type="ECO:0000259" key="1">
    <source>
        <dbReference type="Pfam" id="PF01996"/>
    </source>
</evidence>
<feature type="domain" description="Coenzyme F420:L-glutamate ligase-like" evidence="1">
    <location>
        <begin position="37"/>
        <end position="120"/>
    </location>
</feature>
<dbReference type="EMBL" id="PXYX01000017">
    <property type="protein sequence ID" value="PSR26955.1"/>
    <property type="molecule type" value="Genomic_DNA"/>
</dbReference>
<dbReference type="Proteomes" id="UP000242705">
    <property type="component" value="Unassembled WGS sequence"/>
</dbReference>
<dbReference type="AlphaFoldDB" id="A0A2T2WXI6"/>
<dbReference type="Pfam" id="PF01996">
    <property type="entry name" value="F420_ligase"/>
    <property type="match status" value="1"/>
</dbReference>
<gene>
    <name evidence="2" type="ORF">C7B47_09465</name>
</gene>
<sequence length="290" mass="31482">MADHPIFTRDIPDEGNGTWIEKPVKEIGNQRYLRYVVRSHLVKPGEDLMKTLVPYFQGKVTPKDIVVIGEKVVAIAEGRAVLLSHVKPRWAARFLSRHVRQLGYGLGLRRPETMEMAIREVGLARILLAAGVGACDRVLGRSGDFYRVAGRQVASIDGPGPTTIPPYNQYIVLAPRSGQTLADKLAKALHTQVAIVDVNDIGAEVLAASAHVDMNLVRELLRDNPMGQGAQRTPLAVLRPTTQEKRLKNWPSAGGSSLNVQGGFVATMPGEGTDAVIWAGDEVASTRSKS</sequence>
<evidence type="ECO:0000313" key="2">
    <source>
        <dbReference type="EMBL" id="PSR26955.1"/>
    </source>
</evidence>
<protein>
    <recommendedName>
        <fullName evidence="1">Coenzyme F420:L-glutamate ligase-like domain-containing protein</fullName>
    </recommendedName>
</protein>
<dbReference type="Gene3D" id="3.30.1330.100">
    <property type="entry name" value="CofE-like"/>
    <property type="match status" value="1"/>
</dbReference>
<name>A0A2T2WXI6_SULTH</name>